<dbReference type="InterPro" id="IPR041569">
    <property type="entry name" value="AAA_lid_3"/>
</dbReference>
<comment type="cofactor">
    <cofactor evidence="1">
        <name>Zn(2+)</name>
        <dbReference type="ChEBI" id="CHEBI:29105"/>
    </cofactor>
</comment>
<dbReference type="GO" id="GO:0046872">
    <property type="term" value="F:metal ion binding"/>
    <property type="evidence" value="ECO:0007669"/>
    <property type="project" value="UniProtKB-KW"/>
</dbReference>
<dbReference type="InterPro" id="IPR050928">
    <property type="entry name" value="ATP-dep_Zn_Metalloprotease"/>
</dbReference>
<dbReference type="PANTHER" id="PTHR43655:SF2">
    <property type="entry name" value="AFG3 LIKE MATRIX AAA PEPTIDASE SUBUNIT 2, ISOFORM A"/>
    <property type="match status" value="1"/>
</dbReference>
<dbReference type="FunFam" id="3.40.50.300:FF:000001">
    <property type="entry name" value="ATP-dependent zinc metalloprotease FtsH"/>
    <property type="match status" value="1"/>
</dbReference>
<dbReference type="GO" id="GO:0016887">
    <property type="term" value="F:ATP hydrolysis activity"/>
    <property type="evidence" value="ECO:0007669"/>
    <property type="project" value="InterPro"/>
</dbReference>
<feature type="compositionally biased region" description="Acidic residues" evidence="13">
    <location>
        <begin position="966"/>
        <end position="977"/>
    </location>
</feature>
<gene>
    <name evidence="15" type="ORF">cyc_02123</name>
</gene>
<dbReference type="Gene3D" id="3.40.1690.20">
    <property type="match status" value="1"/>
</dbReference>
<dbReference type="Gene3D" id="3.40.50.300">
    <property type="entry name" value="P-loop containing nucleotide triphosphate hydrolases"/>
    <property type="match status" value="1"/>
</dbReference>
<name>A0A1D3CWR4_9EIME</name>
<dbReference type="VEuPathDB" id="ToxoDB:cyc_02123"/>
<dbReference type="GO" id="GO:0004176">
    <property type="term" value="F:ATP-dependent peptidase activity"/>
    <property type="evidence" value="ECO:0007669"/>
    <property type="project" value="InterPro"/>
</dbReference>
<reference evidence="15 16" key="1">
    <citation type="journal article" date="2016" name="BMC Genomics">
        <title>Comparative genomics reveals Cyclospora cayetanensis possesses coccidia-like metabolism and invasion components but unique surface antigens.</title>
        <authorList>
            <person name="Liu S."/>
            <person name="Wang L."/>
            <person name="Zheng H."/>
            <person name="Xu Z."/>
            <person name="Roellig D.M."/>
            <person name="Li N."/>
            <person name="Frace M.A."/>
            <person name="Tang K."/>
            <person name="Arrowood M.J."/>
            <person name="Moss D.M."/>
            <person name="Zhang L."/>
            <person name="Feng Y."/>
            <person name="Xiao L."/>
        </authorList>
    </citation>
    <scope>NUCLEOTIDE SEQUENCE [LARGE SCALE GENOMIC DNA]</scope>
    <source>
        <strain evidence="15 16">CHN_HEN01</strain>
    </source>
</reference>
<keyword evidence="12" id="KW-0496">Mitochondrion</keyword>
<dbReference type="Gene3D" id="1.20.58.760">
    <property type="entry name" value="Peptidase M41"/>
    <property type="match status" value="1"/>
</dbReference>
<dbReference type="InterPro" id="IPR005936">
    <property type="entry name" value="FtsH"/>
</dbReference>
<keyword evidence="9" id="KW-0862">Zinc</keyword>
<protein>
    <submittedName>
        <fullName evidence="15">Afg3 ATPase family</fullName>
    </submittedName>
</protein>
<dbReference type="GO" id="GO:0004222">
    <property type="term" value="F:metalloendopeptidase activity"/>
    <property type="evidence" value="ECO:0007669"/>
    <property type="project" value="InterPro"/>
</dbReference>
<evidence type="ECO:0000256" key="12">
    <source>
        <dbReference type="ARBA" id="ARBA00023128"/>
    </source>
</evidence>
<dbReference type="InterPro" id="IPR003960">
    <property type="entry name" value="ATPase_AAA_CS"/>
</dbReference>
<dbReference type="PANTHER" id="PTHR43655">
    <property type="entry name" value="ATP-DEPENDENT PROTEASE"/>
    <property type="match status" value="1"/>
</dbReference>
<dbReference type="PROSITE" id="PS00674">
    <property type="entry name" value="AAA"/>
    <property type="match status" value="1"/>
</dbReference>
<dbReference type="VEuPathDB" id="ToxoDB:LOC34619019"/>
<evidence type="ECO:0000256" key="2">
    <source>
        <dbReference type="ARBA" id="ARBA00004173"/>
    </source>
</evidence>
<dbReference type="GO" id="GO:0005524">
    <property type="term" value="F:ATP binding"/>
    <property type="evidence" value="ECO:0007669"/>
    <property type="project" value="UniProtKB-KW"/>
</dbReference>
<feature type="region of interest" description="Disordered" evidence="13">
    <location>
        <begin position="889"/>
        <end position="1029"/>
    </location>
</feature>
<keyword evidence="8" id="KW-0378">Hydrolase</keyword>
<dbReference type="Proteomes" id="UP000095192">
    <property type="component" value="Unassembled WGS sequence"/>
</dbReference>
<dbReference type="InterPro" id="IPR027417">
    <property type="entry name" value="P-loop_NTPase"/>
</dbReference>
<dbReference type="GO" id="GO:0034982">
    <property type="term" value="P:mitochondrial protein processing"/>
    <property type="evidence" value="ECO:0007669"/>
    <property type="project" value="TreeGrafter"/>
</dbReference>
<evidence type="ECO:0000256" key="1">
    <source>
        <dbReference type="ARBA" id="ARBA00001947"/>
    </source>
</evidence>
<keyword evidence="16" id="KW-1185">Reference proteome</keyword>
<sequence length="1029" mass="111046">MRTGQHDLFSSSNSIPLLNSIGQHNSAAPTGDNAVEQLRRQNRSPKQLLLDDGGHQRKIQKQQQQLLLLHEATERVLHLAAAAPVVLLDRLLPSLQRQLLYAAAEAAKEKQAAASVLLQRLTQSLSRLNSRSSSGSKPKDPNESSSSSSSNGAADREGGSVGQRRDDRYSSNSNDNGNREPRNQGPAAPGGSSRRVPLGFEAFYPKEASKKADTSSGGASSVNASSSGTSSGRLPFMPPSGGALQHLLLRICIWLGFWIFALSLLSRVAEPQLSLQEFLSSYVARGLVEKVVVPQQQAFQSQAVLQDHQQLQQPKLSDILPKKHIVRFRTGLAPESFIEKMEHFQASLGIHPKDFLPIYVEEGWSLSLGDLIASTFFLLIIATIARDLLMGGAINRGGSASGLNRLLGSSSSKRARIKPDTVKVRFSDVAGLHEAKREIMEFVAFLKNPTSFHKMGAKLPKGALLVGPPGTGKTLLAKAVAGEAGVPFFSISGSDFVELFVGVGASRVRELFDEARKAAPSIIWIDEIDSVGASRSTQFANSEREQTLNQLLVEMDGFSPQQSVVVLAGTNREDLLDAALKRAGRFDRRVMINRPDVKERAEIFKVHLQPLKLSPRVDADALAERMAALTPGMVGADIANVCNEAAIYAARRRSKRGIEQRDFEMAVERTLAGLPSNTKSLMSDKQRKTIALHEAGHAVAGWFLKHADVVLKLTIIPRDSGAMGFSQQMPPPVELYEKEALLDRIAVCLAGRAAEELFMECISSGAVDDIEKATHLARLIVMQLGMNPKVGLVNLKRSRQNPQDPFQPFSDATAQLVDDEVRNLIAEQYERVKQLLKERETEMRALSTVLLEKESLTFADLQDCLGPRPFPPDPQLAAYVNALPTRALLAPSEGDNSTGDNSQEVDATQNSAADASSDASAAAPGAGGSGGSGKSKKTSPAATSTGGSQQEDEEREEDSPQKDASDSDDDKDDDDDNSQGPPRGGPKRKKLFGRGDDDSCVPELLRKNLQPKTPAPSAVARGADLGSTP</sequence>
<feature type="compositionally biased region" description="Low complexity" evidence="13">
    <location>
        <begin position="938"/>
        <end position="949"/>
    </location>
</feature>
<dbReference type="NCBIfam" id="TIGR01241">
    <property type="entry name" value="FtsH_fam"/>
    <property type="match status" value="1"/>
</dbReference>
<dbReference type="InterPro" id="IPR003959">
    <property type="entry name" value="ATPase_AAA_core"/>
</dbReference>
<dbReference type="Pfam" id="PF01434">
    <property type="entry name" value="Peptidase_M41"/>
    <property type="match status" value="1"/>
</dbReference>
<evidence type="ECO:0000256" key="8">
    <source>
        <dbReference type="ARBA" id="ARBA00022801"/>
    </source>
</evidence>
<evidence type="ECO:0000256" key="5">
    <source>
        <dbReference type="ARBA" id="ARBA00022670"/>
    </source>
</evidence>
<comment type="caution">
    <text evidence="15">The sequence shown here is derived from an EMBL/GenBank/DDBJ whole genome shotgun (WGS) entry which is preliminary data.</text>
</comment>
<dbReference type="AlphaFoldDB" id="A0A1D3CWR4"/>
<organism evidence="15 16">
    <name type="scientific">Cyclospora cayetanensis</name>
    <dbReference type="NCBI Taxonomy" id="88456"/>
    <lineage>
        <taxon>Eukaryota</taxon>
        <taxon>Sar</taxon>
        <taxon>Alveolata</taxon>
        <taxon>Apicomplexa</taxon>
        <taxon>Conoidasida</taxon>
        <taxon>Coccidia</taxon>
        <taxon>Eucoccidiorida</taxon>
        <taxon>Eimeriorina</taxon>
        <taxon>Eimeriidae</taxon>
        <taxon>Cyclospora</taxon>
    </lineage>
</organism>
<feature type="compositionally biased region" description="Low complexity" evidence="13">
    <location>
        <begin position="214"/>
        <end position="232"/>
    </location>
</feature>
<dbReference type="SMART" id="SM00382">
    <property type="entry name" value="AAA"/>
    <property type="match status" value="1"/>
</dbReference>
<evidence type="ECO:0000313" key="15">
    <source>
        <dbReference type="EMBL" id="OEH75639.1"/>
    </source>
</evidence>
<dbReference type="EMBL" id="JROU02001678">
    <property type="protein sequence ID" value="OEH75639.1"/>
    <property type="molecule type" value="Genomic_DNA"/>
</dbReference>
<feature type="compositionally biased region" description="Basic and acidic residues" evidence="13">
    <location>
        <begin position="154"/>
        <end position="169"/>
    </location>
</feature>
<comment type="similarity">
    <text evidence="4">In the N-terminal section; belongs to the AAA ATPase family.</text>
</comment>
<dbReference type="SUPFAM" id="SSF140990">
    <property type="entry name" value="FtsH protease domain-like"/>
    <property type="match status" value="1"/>
</dbReference>
<dbReference type="Gene3D" id="1.10.8.60">
    <property type="match status" value="1"/>
</dbReference>
<evidence type="ECO:0000313" key="16">
    <source>
        <dbReference type="Proteomes" id="UP000095192"/>
    </source>
</evidence>
<dbReference type="HAMAP" id="MF_01458">
    <property type="entry name" value="FtsH"/>
    <property type="match status" value="1"/>
</dbReference>
<dbReference type="Pfam" id="PF00004">
    <property type="entry name" value="AAA"/>
    <property type="match status" value="1"/>
</dbReference>
<evidence type="ECO:0000256" key="10">
    <source>
        <dbReference type="ARBA" id="ARBA00022840"/>
    </source>
</evidence>
<dbReference type="FunCoup" id="A0A1D3CWR4">
    <property type="interactions" value="260"/>
</dbReference>
<dbReference type="InterPro" id="IPR000642">
    <property type="entry name" value="Peptidase_M41"/>
</dbReference>
<evidence type="ECO:0000256" key="3">
    <source>
        <dbReference type="ARBA" id="ARBA00010044"/>
    </source>
</evidence>
<dbReference type="GO" id="GO:0005745">
    <property type="term" value="C:m-AAA complex"/>
    <property type="evidence" value="ECO:0007669"/>
    <property type="project" value="TreeGrafter"/>
</dbReference>
<feature type="compositionally biased region" description="Polar residues" evidence="13">
    <location>
        <begin position="894"/>
        <end position="910"/>
    </location>
</feature>
<dbReference type="FunFam" id="1.10.8.60:FF:000019">
    <property type="entry name" value="AFG3-like AAA ATPase 2"/>
    <property type="match status" value="1"/>
</dbReference>
<keyword evidence="5" id="KW-0645">Protease</keyword>
<comment type="similarity">
    <text evidence="3">In the C-terminal section; belongs to the peptidase M41 family.</text>
</comment>
<dbReference type="SUPFAM" id="SSF52540">
    <property type="entry name" value="P-loop containing nucleoside triphosphate hydrolases"/>
    <property type="match status" value="1"/>
</dbReference>
<comment type="subcellular location">
    <subcellularLocation>
        <location evidence="2">Mitochondrion</location>
    </subcellularLocation>
</comment>
<keyword evidence="11" id="KW-0482">Metalloprotease</keyword>
<feature type="domain" description="AAA+ ATPase" evidence="14">
    <location>
        <begin position="459"/>
        <end position="596"/>
    </location>
</feature>
<dbReference type="Pfam" id="PF17862">
    <property type="entry name" value="AAA_lid_3"/>
    <property type="match status" value="1"/>
</dbReference>
<evidence type="ECO:0000256" key="7">
    <source>
        <dbReference type="ARBA" id="ARBA00022741"/>
    </source>
</evidence>
<evidence type="ECO:0000256" key="13">
    <source>
        <dbReference type="SAM" id="MobiDB-lite"/>
    </source>
</evidence>
<dbReference type="InterPro" id="IPR037219">
    <property type="entry name" value="Peptidase_M41-like"/>
</dbReference>
<evidence type="ECO:0000256" key="6">
    <source>
        <dbReference type="ARBA" id="ARBA00022723"/>
    </source>
</evidence>
<proteinExistence type="inferred from homology"/>
<dbReference type="InParanoid" id="A0A1D3CWR4"/>
<accession>A0A1D3CWR4</accession>
<keyword evidence="6" id="KW-0479">Metal-binding</keyword>
<evidence type="ECO:0000259" key="14">
    <source>
        <dbReference type="SMART" id="SM00382"/>
    </source>
</evidence>
<feature type="compositionally biased region" description="Low complexity" evidence="13">
    <location>
        <begin position="126"/>
        <end position="136"/>
    </location>
</feature>
<keyword evidence="10" id="KW-0067">ATP-binding</keyword>
<feature type="region of interest" description="Disordered" evidence="13">
    <location>
        <begin position="126"/>
        <end position="196"/>
    </location>
</feature>
<feature type="compositionally biased region" description="Low complexity" evidence="13">
    <location>
        <begin position="911"/>
        <end position="924"/>
    </location>
</feature>
<feature type="region of interest" description="Disordered" evidence="13">
    <location>
        <begin position="209"/>
        <end position="233"/>
    </location>
</feature>
<evidence type="ECO:0000256" key="11">
    <source>
        <dbReference type="ARBA" id="ARBA00023049"/>
    </source>
</evidence>
<evidence type="ECO:0000256" key="4">
    <source>
        <dbReference type="ARBA" id="ARBA00010550"/>
    </source>
</evidence>
<dbReference type="InterPro" id="IPR003593">
    <property type="entry name" value="AAA+_ATPase"/>
</dbReference>
<dbReference type="CDD" id="cd19501">
    <property type="entry name" value="RecA-like_FtsH"/>
    <property type="match status" value="1"/>
</dbReference>
<keyword evidence="7" id="KW-0547">Nucleotide-binding</keyword>
<evidence type="ECO:0000256" key="9">
    <source>
        <dbReference type="ARBA" id="ARBA00022833"/>
    </source>
</evidence>